<gene>
    <name evidence="1" type="ORF">GBG19_01040</name>
</gene>
<comment type="caution">
    <text evidence="1">The sequence shown here is derived from an EMBL/GenBank/DDBJ whole genome shotgun (WGS) entry which is preliminary data.</text>
</comment>
<dbReference type="RefSeq" id="WP_152279558.1">
    <property type="nucleotide sequence ID" value="NZ_WFKK01000001.1"/>
</dbReference>
<reference evidence="1 2" key="1">
    <citation type="submission" date="2019-10" db="EMBL/GenBank/DDBJ databases">
        <title>Poseidonibacter ostreae sp. nov., isolated from the gut of the Ostrea denselamellosa.</title>
        <authorList>
            <person name="Choi A."/>
        </authorList>
    </citation>
    <scope>NUCLEOTIDE SEQUENCE [LARGE SCALE GENOMIC DNA]</scope>
    <source>
        <strain evidence="1 2">SJOD-M-33</strain>
    </source>
</reference>
<proteinExistence type="predicted"/>
<protein>
    <submittedName>
        <fullName evidence="1">Uncharacterized protein</fullName>
    </submittedName>
</protein>
<evidence type="ECO:0000313" key="1">
    <source>
        <dbReference type="EMBL" id="KAB7891455.1"/>
    </source>
</evidence>
<evidence type="ECO:0000313" key="2">
    <source>
        <dbReference type="Proteomes" id="UP000472839"/>
    </source>
</evidence>
<dbReference type="Proteomes" id="UP000472839">
    <property type="component" value="Unassembled WGS sequence"/>
</dbReference>
<accession>A0A6L4WX76</accession>
<dbReference type="EMBL" id="WFKK01000001">
    <property type="protein sequence ID" value="KAB7891455.1"/>
    <property type="molecule type" value="Genomic_DNA"/>
</dbReference>
<name>A0A6L4WX76_9BACT</name>
<dbReference type="AlphaFoldDB" id="A0A6L4WX76"/>
<sequence length="165" mass="19301">MAIRTIEDMNERLLIRYNAGDCDVFTYKKFAEVLNDKKLCSSCIWEWLECEEEEEAKRIFNKINEARTNQPDAKEDEKYNKVESSINESVVGKRFENLEELNKFLGAEYDVQAKEANKSNQMAEDLGTDYSLVIGINKLWGFVEINYILDNSKRMYITYCVTSKD</sequence>
<organism evidence="1 2">
    <name type="scientific">Poseidonibacter ostreae</name>
    <dbReference type="NCBI Taxonomy" id="2654171"/>
    <lineage>
        <taxon>Bacteria</taxon>
        <taxon>Pseudomonadati</taxon>
        <taxon>Campylobacterota</taxon>
        <taxon>Epsilonproteobacteria</taxon>
        <taxon>Campylobacterales</taxon>
        <taxon>Arcobacteraceae</taxon>
        <taxon>Poseidonibacter</taxon>
    </lineage>
</organism>